<accession>A0A0H2RQH8</accession>
<dbReference type="OrthoDB" id="3353364at2759"/>
<feature type="transmembrane region" description="Helical" evidence="1">
    <location>
        <begin position="20"/>
        <end position="37"/>
    </location>
</feature>
<keyword evidence="1" id="KW-0472">Membrane</keyword>
<dbReference type="Proteomes" id="UP000053477">
    <property type="component" value="Unassembled WGS sequence"/>
</dbReference>
<evidence type="ECO:0000256" key="1">
    <source>
        <dbReference type="SAM" id="Phobius"/>
    </source>
</evidence>
<evidence type="ECO:0000313" key="2">
    <source>
        <dbReference type="EMBL" id="KLO13872.1"/>
    </source>
</evidence>
<keyword evidence="1" id="KW-1133">Transmembrane helix</keyword>
<proteinExistence type="predicted"/>
<name>A0A0H2RQH8_9AGAM</name>
<sequence length="276" mass="30855">MCVAYLNCKRTVLFGPLAEGVALTFSVNTIIGLRVFALYGRSRALGIFLVVYLSAELGVALWLYLTPSMSPLEITYPLGTAQIPVLHTCSSIPSSKISRHQASTFQFMQAGYDSIAFSLVVYKAVREFVHSSIRLERGGVLCQMAKEGFFYFLIVWSMNMTWALMIIIAPKGLQYSAADPTIELACVCVNRITLSLMSYSYEVNMRDMEPIDTLPNDNAIWNVAALARRGRRGSWVGTSTFETSTDTWGFDQQAEETDTSSFEYRSFVFRIPPLTT</sequence>
<dbReference type="AlphaFoldDB" id="A0A0H2RQH8"/>
<reference evidence="2 3" key="1">
    <citation type="submission" date="2015-04" db="EMBL/GenBank/DDBJ databases">
        <title>Complete genome sequence of Schizopora paradoxa KUC8140, a cosmopolitan wood degrader in East Asia.</title>
        <authorList>
            <consortium name="DOE Joint Genome Institute"/>
            <person name="Min B."/>
            <person name="Park H."/>
            <person name="Jang Y."/>
            <person name="Kim J.-J."/>
            <person name="Kim K.H."/>
            <person name="Pangilinan J."/>
            <person name="Lipzen A."/>
            <person name="Riley R."/>
            <person name="Grigoriev I.V."/>
            <person name="Spatafora J.W."/>
            <person name="Choi I.-G."/>
        </authorList>
    </citation>
    <scope>NUCLEOTIDE SEQUENCE [LARGE SCALE GENOMIC DNA]</scope>
    <source>
        <strain evidence="2 3">KUC8140</strain>
    </source>
</reference>
<feature type="transmembrane region" description="Helical" evidence="1">
    <location>
        <begin position="44"/>
        <end position="65"/>
    </location>
</feature>
<dbReference type="EMBL" id="KQ085952">
    <property type="protein sequence ID" value="KLO13872.1"/>
    <property type="molecule type" value="Genomic_DNA"/>
</dbReference>
<evidence type="ECO:0000313" key="3">
    <source>
        <dbReference type="Proteomes" id="UP000053477"/>
    </source>
</evidence>
<dbReference type="InParanoid" id="A0A0H2RQH8"/>
<protein>
    <submittedName>
        <fullName evidence="2">Uncharacterized protein</fullName>
    </submittedName>
</protein>
<keyword evidence="3" id="KW-1185">Reference proteome</keyword>
<gene>
    <name evidence="2" type="ORF">SCHPADRAFT_996994</name>
</gene>
<organism evidence="2 3">
    <name type="scientific">Schizopora paradoxa</name>
    <dbReference type="NCBI Taxonomy" id="27342"/>
    <lineage>
        <taxon>Eukaryota</taxon>
        <taxon>Fungi</taxon>
        <taxon>Dikarya</taxon>
        <taxon>Basidiomycota</taxon>
        <taxon>Agaricomycotina</taxon>
        <taxon>Agaricomycetes</taxon>
        <taxon>Hymenochaetales</taxon>
        <taxon>Schizoporaceae</taxon>
        <taxon>Schizopora</taxon>
    </lineage>
</organism>
<keyword evidence="1" id="KW-0812">Transmembrane</keyword>
<dbReference type="STRING" id="27342.A0A0H2RQH8"/>
<feature type="transmembrane region" description="Helical" evidence="1">
    <location>
        <begin position="149"/>
        <end position="169"/>
    </location>
</feature>